<accession>A0ABU2LGK2</accession>
<dbReference type="InterPro" id="IPR057326">
    <property type="entry name" value="KR_dom"/>
</dbReference>
<dbReference type="InterPro" id="IPR006162">
    <property type="entry name" value="Ppantetheine_attach_site"/>
</dbReference>
<evidence type="ECO:0000259" key="8">
    <source>
        <dbReference type="PROSITE" id="PS50075"/>
    </source>
</evidence>
<dbReference type="InterPro" id="IPR018201">
    <property type="entry name" value="Ketoacyl_synth_AS"/>
</dbReference>
<evidence type="ECO:0000256" key="5">
    <source>
        <dbReference type="ARBA" id="ARBA00023268"/>
    </source>
</evidence>
<dbReference type="InterPro" id="IPR016035">
    <property type="entry name" value="Acyl_Trfase/lysoPLipase"/>
</dbReference>
<dbReference type="EMBL" id="JAVREN010000091">
    <property type="protein sequence ID" value="MDT0310646.1"/>
    <property type="molecule type" value="Genomic_DNA"/>
</dbReference>
<dbReference type="Pfam" id="PF16197">
    <property type="entry name" value="KAsynt_C_assoc"/>
    <property type="match status" value="1"/>
</dbReference>
<dbReference type="Gene3D" id="3.40.50.720">
    <property type="entry name" value="NAD(P)-binding Rossmann-like Domain"/>
    <property type="match status" value="1"/>
</dbReference>
<dbReference type="SMART" id="SM00822">
    <property type="entry name" value="PKS_KR"/>
    <property type="match status" value="1"/>
</dbReference>
<dbReference type="PROSITE" id="PS00606">
    <property type="entry name" value="KS3_1"/>
    <property type="match status" value="1"/>
</dbReference>
<dbReference type="SUPFAM" id="SSF47336">
    <property type="entry name" value="ACP-like"/>
    <property type="match status" value="1"/>
</dbReference>
<dbReference type="SUPFAM" id="SSF52151">
    <property type="entry name" value="FabD/lysophospholipase-like"/>
    <property type="match status" value="2"/>
</dbReference>
<dbReference type="PANTHER" id="PTHR43775:SF51">
    <property type="entry name" value="INACTIVE PHENOLPHTHIOCEROL SYNTHESIS POLYKETIDE SYNTHASE TYPE I PKS1-RELATED"/>
    <property type="match status" value="1"/>
</dbReference>
<evidence type="ECO:0000256" key="7">
    <source>
        <dbReference type="SAM" id="MobiDB-lite"/>
    </source>
</evidence>
<dbReference type="SUPFAM" id="SSF53901">
    <property type="entry name" value="Thiolase-like"/>
    <property type="match status" value="1"/>
</dbReference>
<gene>
    <name evidence="10" type="ORF">RM780_27420</name>
</gene>
<sequence length="1939" mass="200530">APAPAPRPDPAALPRLHSPRPPRPRAAPAERTSRRLTGPRPPRPADLAHALATTRTHHEHRAVAVATDPTRLAEALRALAEDRTSPHLVHGRATGPGRPVLVFPGQGSQWPGMAAELLDTAPAFRRRVDACAQALAPHTDWSLHDVLRQAPGAPAPEAAEVVQPALWAVMVSLAGLWADCGVTPAAVIGHSQGEIAAACAAGALTLEDGARVVALRSRLLRRLAGRGGMASVPAPVAEVTARLAPYGDHLAVAAVNGPRSVVVSGDAEALDAFLAACAADGLNARRVPVDYASHCAHVEDIADELAAALAPLHPRDPSVPFCSTVTGAPLESTSLDAAYWYRNLRSPVRFAEATGHLIARGHTLFIEVSPHPVLTAGVTGTAEDAEAAVETIPTLRRGAGGSRQFLLALGQAHAAGTPVDWTAVLAPAAPRPVELPTYPFQHERYWLDPRPASAAHDAEGPARTPEEAGFWAAVDRADVPGLAGSLDLDPDAPLSDVVPRLSDWHRRATERATADRWRYRVTWRPVPEPAVPPHPLTATASPGGAESNAAPGWLLAVPEGREDHPLAVAVSAALTARGAAVTPLAVPCADPEARARLAALLRTLTGEAAPAGVLSLLALDEAPRIPGHAVSAALAGTAALAQALGDASTAAPLWCVTTSAVTTGPADPLNHPAQAQLWGLGRVLAVEQPHRWGGIVDLPTEPGPATLARLAALLTAAPAEDADGGPSAPPRETELALRPGALLARRLVRAQAATPPRRPEWRPGGTVLITGGTGSLGAHVARWLATAGAGHLLLTGRRGEAASGAAELREELRALGPRVTIAACDAADREALAHLLETAVPADQPLTAVFHAAGTLDDGLLDALTPERMARVLAPKADAARHLHELTAHLDLSAFVLFSSVSGVTGNGGQAAYAAANAHLDALAHHRRAAGLTATSVAWGSWGAGGLVTDAVAERSRRRGLVPMPAGTAVHALRVALEQDDTEVTVAAVDWDLFAPALAGPAGSRPLLETIPEARARLAGAETANAPAAHGRSDAPALARRLAGLPASERPRAVLELVRAEAAAVLGHPGPDALRPQRPFRDAGFDSLTAVELRNRLAAATGLRLPTTAVFDHPTPARLAAHLTGRLPGAAPAQTPATPAAAPAAVAVAVAGDEDPIAIVAMSCRFPGGVHSPEDLWRLITTGADPLSGFPAGRGWDLAGLHHPDPAHPGTTYLDRGYFLHDAGEFDADFFGISPREALAMDPQQRLLLEGSWELLERAGIDPAALRGTRTGVFVGSNGQDYADDYASGMVHRAPKAAEGFLLTGRAASVASGRIAYHYGLEGPAVTVDTACSSSLVALHLAVQSLRQGESALALTGGVTVMSTPRTFLAFSRQRGLAPDGRCKAFSAAADGTAWGEGIGLLLLERLSDARRNGHRVLALVPGSAINQDGASNGLTAPNGPSQERVIRQALANARLTPADVDAVEAHGTGTALGDPIEAQALLATYGAERPGPERPLLLGSLKSNLGHTQAAAGVAGVIKMVLALRNGLLPPTLHVDRPTPHVDWSSGAVRLLTEPAPWEPDGERPRRAGVSSFGFSGTNAHILLAEAPATEPEPEPEPEAGPAPEDATLPWLISAKDDAALRAQAQRLLTHLDAHPEARPADLAHALATTRAALDTRAAVLGTNRDELTEGLAALARGTSHPRLLHGAAPAAAAPRLAFVFPGQGSQHPGMGRELHAAHPAFAHAFDAACAELDRHLPRPLREIAFGEDAAALARTEFAQPALFALETALFRLLESWGVRPDVVAGHSVGEFAAAHAAGVLTLADAAALVAARARLMQTLPPGGAMAAVEASEDEIRRLLAELPDHEGALALAAVNGPASVVISGTEEAVTAALARAEGRRTKRLTVSHAFHSPLMDPVLDAFHAVAARAAHAEPALPFVSTLTGRPAAPGELADPAY</sequence>
<feature type="region of interest" description="Disordered" evidence="7">
    <location>
        <begin position="1"/>
        <end position="46"/>
    </location>
</feature>
<dbReference type="InterPro" id="IPR050091">
    <property type="entry name" value="PKS_NRPS_Biosynth_Enz"/>
</dbReference>
<dbReference type="SUPFAM" id="SSF55048">
    <property type="entry name" value="Probable ACP-binding domain of malonyl-CoA ACP transacylase"/>
    <property type="match status" value="2"/>
</dbReference>
<keyword evidence="3" id="KW-0808">Transferase</keyword>
<dbReference type="PROSITE" id="PS52004">
    <property type="entry name" value="KS3_2"/>
    <property type="match status" value="1"/>
</dbReference>
<dbReference type="CDD" id="cd00833">
    <property type="entry name" value="PKS"/>
    <property type="match status" value="1"/>
</dbReference>
<dbReference type="SMART" id="SM00823">
    <property type="entry name" value="PKS_PP"/>
    <property type="match status" value="1"/>
</dbReference>
<dbReference type="Pfam" id="PF08659">
    <property type="entry name" value="KR"/>
    <property type="match status" value="1"/>
</dbReference>
<dbReference type="InterPro" id="IPR020841">
    <property type="entry name" value="PKS_Beta-ketoAc_synthase_dom"/>
</dbReference>
<keyword evidence="1" id="KW-0596">Phosphopantetheine</keyword>
<dbReference type="PROSITE" id="PS00012">
    <property type="entry name" value="PHOSPHOPANTETHEINE"/>
    <property type="match status" value="1"/>
</dbReference>
<dbReference type="Pfam" id="PF00550">
    <property type="entry name" value="PP-binding"/>
    <property type="match status" value="1"/>
</dbReference>
<evidence type="ECO:0000256" key="3">
    <source>
        <dbReference type="ARBA" id="ARBA00022679"/>
    </source>
</evidence>
<name>A0ABU2LGK2_9ACTN</name>
<organism evidence="10 11">
    <name type="scientific">Streptomyces boetiae</name>
    <dbReference type="NCBI Taxonomy" id="3075541"/>
    <lineage>
        <taxon>Bacteria</taxon>
        <taxon>Bacillati</taxon>
        <taxon>Actinomycetota</taxon>
        <taxon>Actinomycetes</taxon>
        <taxon>Kitasatosporales</taxon>
        <taxon>Streptomycetaceae</taxon>
        <taxon>Streptomyces</taxon>
    </lineage>
</organism>
<dbReference type="SUPFAM" id="SSF51735">
    <property type="entry name" value="NAD(P)-binding Rossmann-fold domains"/>
    <property type="match status" value="2"/>
</dbReference>
<dbReference type="InterPro" id="IPR013968">
    <property type="entry name" value="PKS_KR"/>
</dbReference>
<evidence type="ECO:0000259" key="9">
    <source>
        <dbReference type="PROSITE" id="PS52004"/>
    </source>
</evidence>
<dbReference type="SMART" id="SM00825">
    <property type="entry name" value="PKS_KS"/>
    <property type="match status" value="1"/>
</dbReference>
<dbReference type="Pfam" id="PF00109">
    <property type="entry name" value="ketoacyl-synt"/>
    <property type="match status" value="1"/>
</dbReference>
<dbReference type="CDD" id="cd08952">
    <property type="entry name" value="KR_1_SDR_x"/>
    <property type="match status" value="1"/>
</dbReference>
<dbReference type="InterPro" id="IPR009081">
    <property type="entry name" value="PP-bd_ACP"/>
</dbReference>
<dbReference type="InterPro" id="IPR014030">
    <property type="entry name" value="Ketoacyl_synth_N"/>
</dbReference>
<dbReference type="Gene3D" id="1.10.1200.10">
    <property type="entry name" value="ACP-like"/>
    <property type="match status" value="1"/>
</dbReference>
<dbReference type="SMART" id="SM00827">
    <property type="entry name" value="PKS_AT"/>
    <property type="match status" value="2"/>
</dbReference>
<reference evidence="11" key="1">
    <citation type="submission" date="2023-07" db="EMBL/GenBank/DDBJ databases">
        <title>30 novel species of actinomycetes from the DSMZ collection.</title>
        <authorList>
            <person name="Nouioui I."/>
        </authorList>
    </citation>
    <scope>NUCLEOTIDE SEQUENCE [LARGE SCALE GENOMIC DNA]</scope>
    <source>
        <strain evidence="11">DSM 44917</strain>
    </source>
</reference>
<dbReference type="InterPro" id="IPR014031">
    <property type="entry name" value="Ketoacyl_synth_C"/>
</dbReference>
<dbReference type="Gene3D" id="3.30.70.3290">
    <property type="match status" value="2"/>
</dbReference>
<evidence type="ECO:0000313" key="10">
    <source>
        <dbReference type="EMBL" id="MDT0310646.1"/>
    </source>
</evidence>
<keyword evidence="11" id="KW-1185">Reference proteome</keyword>
<feature type="domain" description="Carrier" evidence="8">
    <location>
        <begin position="1052"/>
        <end position="1127"/>
    </location>
</feature>
<proteinExistence type="predicted"/>
<dbReference type="RefSeq" id="WP_311633612.1">
    <property type="nucleotide sequence ID" value="NZ_JAVREN010000091.1"/>
</dbReference>
<dbReference type="InterPro" id="IPR016039">
    <property type="entry name" value="Thiolase-like"/>
</dbReference>
<evidence type="ECO:0000256" key="4">
    <source>
        <dbReference type="ARBA" id="ARBA00023194"/>
    </source>
</evidence>
<keyword evidence="4" id="KW-0045">Antibiotic biosynthesis</keyword>
<evidence type="ECO:0000313" key="11">
    <source>
        <dbReference type="Proteomes" id="UP001183388"/>
    </source>
</evidence>
<feature type="non-terminal residue" evidence="10">
    <location>
        <position position="1939"/>
    </location>
</feature>
<dbReference type="InterPro" id="IPR020806">
    <property type="entry name" value="PKS_PP-bd"/>
</dbReference>
<dbReference type="InterPro" id="IPR014043">
    <property type="entry name" value="Acyl_transferase_dom"/>
</dbReference>
<dbReference type="Proteomes" id="UP001183388">
    <property type="component" value="Unassembled WGS sequence"/>
</dbReference>
<evidence type="ECO:0000256" key="1">
    <source>
        <dbReference type="ARBA" id="ARBA00022450"/>
    </source>
</evidence>
<dbReference type="Gene3D" id="6.10.140.1830">
    <property type="match status" value="1"/>
</dbReference>
<dbReference type="Gene3D" id="3.40.366.10">
    <property type="entry name" value="Malonyl-Coenzyme A Acyl Carrier Protein, domain 2"/>
    <property type="match status" value="2"/>
</dbReference>
<dbReference type="Pfam" id="PF00698">
    <property type="entry name" value="Acyl_transf_1"/>
    <property type="match status" value="2"/>
</dbReference>
<evidence type="ECO:0000256" key="6">
    <source>
        <dbReference type="ARBA" id="ARBA00023315"/>
    </source>
</evidence>
<keyword evidence="6" id="KW-0012">Acyltransferase</keyword>
<evidence type="ECO:0000256" key="2">
    <source>
        <dbReference type="ARBA" id="ARBA00022553"/>
    </source>
</evidence>
<keyword evidence="5" id="KW-0511">Multifunctional enzyme</keyword>
<comment type="caution">
    <text evidence="10">The sequence shown here is derived from an EMBL/GenBank/DDBJ whole genome shotgun (WGS) entry which is preliminary data.</text>
</comment>
<dbReference type="Gene3D" id="3.40.47.10">
    <property type="match status" value="1"/>
</dbReference>
<feature type="non-terminal residue" evidence="10">
    <location>
        <position position="1"/>
    </location>
</feature>
<dbReference type="PANTHER" id="PTHR43775">
    <property type="entry name" value="FATTY ACID SYNTHASE"/>
    <property type="match status" value="1"/>
</dbReference>
<feature type="domain" description="Ketosynthase family 3 (KS3)" evidence="9">
    <location>
        <begin position="1154"/>
        <end position="1587"/>
    </location>
</feature>
<dbReference type="Pfam" id="PF02801">
    <property type="entry name" value="Ketoacyl-synt_C"/>
    <property type="match status" value="1"/>
</dbReference>
<dbReference type="PROSITE" id="PS50075">
    <property type="entry name" value="CARRIER"/>
    <property type="match status" value="1"/>
</dbReference>
<dbReference type="InterPro" id="IPR032821">
    <property type="entry name" value="PKS_assoc"/>
</dbReference>
<dbReference type="InterPro" id="IPR041618">
    <property type="entry name" value="PKS_DE"/>
</dbReference>
<dbReference type="InterPro" id="IPR036291">
    <property type="entry name" value="NAD(P)-bd_dom_sf"/>
</dbReference>
<dbReference type="InterPro" id="IPR001227">
    <property type="entry name" value="Ac_transferase_dom_sf"/>
</dbReference>
<dbReference type="InterPro" id="IPR036736">
    <property type="entry name" value="ACP-like_sf"/>
</dbReference>
<dbReference type="InterPro" id="IPR016036">
    <property type="entry name" value="Malonyl_transacylase_ACP-bd"/>
</dbReference>
<dbReference type="Pfam" id="PF18369">
    <property type="entry name" value="PKS_DE"/>
    <property type="match status" value="1"/>
</dbReference>
<protein>
    <submittedName>
        <fullName evidence="10">SDR family NAD(P)-dependent oxidoreductase</fullName>
    </submittedName>
</protein>
<dbReference type="SMART" id="SM01294">
    <property type="entry name" value="PKS_PP_betabranch"/>
    <property type="match status" value="1"/>
</dbReference>
<keyword evidence="2" id="KW-0597">Phosphoprotein</keyword>
<feature type="compositionally biased region" description="Pro residues" evidence="7">
    <location>
        <begin position="1"/>
        <end position="11"/>
    </location>
</feature>